<dbReference type="RefSeq" id="WP_249298404.1">
    <property type="nucleotide sequence ID" value="NZ_JACRSX010000019.1"/>
</dbReference>
<dbReference type="Proteomes" id="UP000606193">
    <property type="component" value="Unassembled WGS sequence"/>
</dbReference>
<dbReference type="EMBL" id="JACRSX010000019">
    <property type="protein sequence ID" value="MBC8563321.1"/>
    <property type="molecule type" value="Genomic_DNA"/>
</dbReference>
<gene>
    <name evidence="2" type="ORF">H8704_11910</name>
</gene>
<keyword evidence="1" id="KW-0175">Coiled coil</keyword>
<accession>A0ABR7N3X2</accession>
<evidence type="ECO:0000313" key="3">
    <source>
        <dbReference type="Proteomes" id="UP000606193"/>
    </source>
</evidence>
<sequence>MMNQLLSSVSKANIKNPENVTLTLQGTTIHSMKELREHFNRDEILATFTDDHLLLWLQQHYYETEAEQLCMIGSGDNNCFRKICRVFGVNHMDYISLSEEEKKQQKQKEETVKKVISDTKADENLLKELALIATDQEELAHLIDADEPKIYLCNESFSIPISKPGIEYIGIGDVSIENPFTPEQYRKAGITMTNISLPVTENPETADAARVAAAANGYDSFHESHSALATLFHNRLKTYRIYEHYHLSFDSSVMGTFFDSRSECTAAKKAALEKAYNEARRYISPGDSKCIAKAATEHYSKQIHDVFTPEVLEKLQNLCEIRKKTSLFQKLQEKIKQSKKALSSLFEAELHENADFYAMYQFDYFMDQVEMEEHDNRISDGGLLRALEALAGGSIQYTITDIHSAISEMEDDINDHANTFFNTAQSEYQYYCQEIEELIQEIGNDFSKRKEDESVSGYLQRLCREAIR</sequence>
<evidence type="ECO:0000313" key="2">
    <source>
        <dbReference type="EMBL" id="MBC8563321.1"/>
    </source>
</evidence>
<evidence type="ECO:0000256" key="1">
    <source>
        <dbReference type="SAM" id="Coils"/>
    </source>
</evidence>
<reference evidence="2 3" key="1">
    <citation type="submission" date="2020-08" db="EMBL/GenBank/DDBJ databases">
        <title>Genome public.</title>
        <authorList>
            <person name="Liu C."/>
            <person name="Sun Q."/>
        </authorList>
    </citation>
    <scope>NUCLEOTIDE SEQUENCE [LARGE SCALE GENOMIC DNA]</scope>
    <source>
        <strain evidence="2 3">NSJ-37</strain>
    </source>
</reference>
<keyword evidence="3" id="KW-1185">Reference proteome</keyword>
<feature type="coiled-coil region" evidence="1">
    <location>
        <begin position="321"/>
        <end position="348"/>
    </location>
</feature>
<organism evidence="2 3">
    <name type="scientific">Jutongia huaianensis</name>
    <dbReference type="NCBI Taxonomy" id="2763668"/>
    <lineage>
        <taxon>Bacteria</taxon>
        <taxon>Bacillati</taxon>
        <taxon>Bacillota</taxon>
        <taxon>Clostridia</taxon>
        <taxon>Lachnospirales</taxon>
        <taxon>Lachnospiraceae</taxon>
        <taxon>Jutongia</taxon>
    </lineage>
</organism>
<comment type="caution">
    <text evidence="2">The sequence shown here is derived from an EMBL/GenBank/DDBJ whole genome shotgun (WGS) entry which is preliminary data.</text>
</comment>
<name>A0ABR7N3X2_9FIRM</name>
<protein>
    <submittedName>
        <fullName evidence="2">Uncharacterized protein</fullName>
    </submittedName>
</protein>
<proteinExistence type="predicted"/>